<dbReference type="PATRIC" id="fig|1348663.4.peg.7341"/>
<dbReference type="Proteomes" id="UP000027178">
    <property type="component" value="Unassembled WGS sequence"/>
</dbReference>
<sequence>MMVLGDENGYVHAIPAIDTGEPRRADTQFHQGPVTAVDVAGYENEHLVISGGADGTVWTWMPDRYPLKEPVLARDRPSPPSRSPPPPTA</sequence>
<dbReference type="InterPro" id="IPR015943">
    <property type="entry name" value="WD40/YVTN_repeat-like_dom_sf"/>
</dbReference>
<dbReference type="AlphaFoldDB" id="A0A066YHU0"/>
<comment type="caution">
    <text evidence="2">The sequence shown here is derived from an EMBL/GenBank/DDBJ whole genome shotgun (WGS) entry which is preliminary data.</text>
</comment>
<dbReference type="SUPFAM" id="SSF50998">
    <property type="entry name" value="Quinoprotein alcohol dehydrogenase-like"/>
    <property type="match status" value="1"/>
</dbReference>
<accession>A0A066YHU0</accession>
<evidence type="ECO:0000313" key="2">
    <source>
        <dbReference type="EMBL" id="KDN80672.1"/>
    </source>
</evidence>
<evidence type="ECO:0000313" key="3">
    <source>
        <dbReference type="Proteomes" id="UP000027178"/>
    </source>
</evidence>
<reference evidence="2 3" key="1">
    <citation type="submission" date="2014-05" db="EMBL/GenBank/DDBJ databases">
        <title>Draft Genome Sequence of Kitasatospora cheerisanensis KCTC 2395.</title>
        <authorList>
            <person name="Nam D.H."/>
        </authorList>
    </citation>
    <scope>NUCLEOTIDE SEQUENCE [LARGE SCALE GENOMIC DNA]</scope>
    <source>
        <strain evidence="2 3">KCTC 2395</strain>
    </source>
</reference>
<proteinExistence type="predicted"/>
<organism evidence="2 3">
    <name type="scientific">Kitasatospora cheerisanensis KCTC 2395</name>
    <dbReference type="NCBI Taxonomy" id="1348663"/>
    <lineage>
        <taxon>Bacteria</taxon>
        <taxon>Bacillati</taxon>
        <taxon>Actinomycetota</taxon>
        <taxon>Actinomycetes</taxon>
        <taxon>Kitasatosporales</taxon>
        <taxon>Streptomycetaceae</taxon>
        <taxon>Kitasatospora</taxon>
    </lineage>
</organism>
<dbReference type="EMBL" id="JNBY01000165">
    <property type="protein sequence ID" value="KDN80672.1"/>
    <property type="molecule type" value="Genomic_DNA"/>
</dbReference>
<gene>
    <name evidence="2" type="ORF">KCH_75900</name>
</gene>
<feature type="region of interest" description="Disordered" evidence="1">
    <location>
        <begin position="69"/>
        <end position="89"/>
    </location>
</feature>
<keyword evidence="3" id="KW-1185">Reference proteome</keyword>
<dbReference type="HOGENOM" id="CLU_2450667_0_0_11"/>
<dbReference type="InterPro" id="IPR011047">
    <property type="entry name" value="Quinoprotein_ADH-like_sf"/>
</dbReference>
<evidence type="ECO:0000256" key="1">
    <source>
        <dbReference type="SAM" id="MobiDB-lite"/>
    </source>
</evidence>
<dbReference type="Gene3D" id="2.130.10.10">
    <property type="entry name" value="YVTN repeat-like/Quinoprotein amine dehydrogenase"/>
    <property type="match status" value="1"/>
</dbReference>
<feature type="compositionally biased region" description="Pro residues" evidence="1">
    <location>
        <begin position="78"/>
        <end position="89"/>
    </location>
</feature>
<protein>
    <submittedName>
        <fullName evidence="2">Uncharacterized protein</fullName>
    </submittedName>
</protein>
<name>A0A066YHU0_9ACTN</name>